<evidence type="ECO:0000256" key="4">
    <source>
        <dbReference type="ARBA" id="ARBA00012568"/>
    </source>
</evidence>
<evidence type="ECO:0000256" key="9">
    <source>
        <dbReference type="ARBA" id="ARBA00022801"/>
    </source>
</evidence>
<dbReference type="InterPro" id="IPR002410">
    <property type="entry name" value="Peptidase_S33"/>
</dbReference>
<dbReference type="InterPro" id="IPR029058">
    <property type="entry name" value="AB_hydrolase_fold"/>
</dbReference>
<dbReference type="InterPro" id="IPR000073">
    <property type="entry name" value="AB_hydrolase_1"/>
</dbReference>
<evidence type="ECO:0000313" key="15">
    <source>
        <dbReference type="Proteomes" id="UP001268683"/>
    </source>
</evidence>
<keyword evidence="6" id="KW-0031">Aminopeptidase</keyword>
<evidence type="ECO:0000256" key="5">
    <source>
        <dbReference type="ARBA" id="ARBA00021843"/>
    </source>
</evidence>
<dbReference type="InterPro" id="IPR013595">
    <property type="entry name" value="Pept_S33_TAP-like_C"/>
</dbReference>
<dbReference type="Gene3D" id="3.40.50.1820">
    <property type="entry name" value="alpha/beta hydrolase"/>
    <property type="match status" value="1"/>
</dbReference>
<keyword evidence="8" id="KW-0645">Protease</keyword>
<dbReference type="GO" id="GO:0004177">
    <property type="term" value="F:aminopeptidase activity"/>
    <property type="evidence" value="ECO:0007669"/>
    <property type="project" value="UniProtKB-KW"/>
</dbReference>
<sequence>MTRVTTYLKTIGASILASTSIFAQQMPDQSSELAKKAEDCYISGIKKKATCYTFQVPLDYQEPSGVQIDLHVTILKPTGSLTKQDPFFIYAGGPGQAAGEYGNLVKLAFHKINEERPIILMDQRGTGKSSPMRCRMEGYLPEEGATEEFIKKCFEEQPNDVRHFDSLSVVHDTEFVRKEFGFEALNFWGGSFGTRLSAYYALTYPDKVRSMILDGVLPPDQSLFYTAPFSAERAINKLIEKCQAEKECNMSFPSLREDIQILLDRAKKGEVLFKGPDPVTAEPIEFSLSRDMMVEAIRSNLYAAETTQYLPVMIKNAVDGDFNGLLAALLNGTGVSDSMYLGSTLSILCSEEVPTVTAESVKQHSAGTFAEDSYYTYWSTACKNWQAKPFHQPFKNPLKTDIPTLVLSGDLDPVTPPTLGDILMKGLSNARHIIVKGTGHNTSHIGCMPSLMAEFVNDLKPRELDSGCLRDYKAAPAFTAFSGTTKKQTKE</sequence>
<keyword evidence="7" id="KW-0963">Cytoplasm</keyword>
<evidence type="ECO:0000256" key="3">
    <source>
        <dbReference type="ARBA" id="ARBA00010088"/>
    </source>
</evidence>
<name>A0AA52EEC5_9PROT</name>
<keyword evidence="15" id="KW-1185">Reference proteome</keyword>
<protein>
    <recommendedName>
        <fullName evidence="5">Proline iminopeptidase</fullName>
        <ecNumber evidence="4">3.4.11.5</ecNumber>
    </recommendedName>
    <alternativeName>
        <fullName evidence="10">Prolyl aminopeptidase</fullName>
    </alternativeName>
</protein>
<feature type="domain" description="Peptidase S33 tripeptidyl aminopeptidase-like C-terminal" evidence="13">
    <location>
        <begin position="375"/>
        <end position="467"/>
    </location>
</feature>
<dbReference type="EMBL" id="CP123872">
    <property type="protein sequence ID" value="WND02113.1"/>
    <property type="molecule type" value="Genomic_DNA"/>
</dbReference>
<comment type="catalytic activity">
    <reaction evidence="1">
        <text>Release of N-terminal proline from a peptide.</text>
        <dbReference type="EC" id="3.4.11.5"/>
    </reaction>
</comment>
<feature type="signal peptide" evidence="11">
    <location>
        <begin position="1"/>
        <end position="23"/>
    </location>
</feature>
<dbReference type="InterPro" id="IPR005944">
    <property type="entry name" value="Pro_iminopeptidase"/>
</dbReference>
<dbReference type="AlphaFoldDB" id="A0AA52EEC5"/>
<feature type="domain" description="AB hydrolase-1" evidence="12">
    <location>
        <begin position="86"/>
        <end position="229"/>
    </location>
</feature>
<accession>A0AA52EEC5</accession>
<dbReference type="Pfam" id="PF00561">
    <property type="entry name" value="Abhydrolase_1"/>
    <property type="match status" value="1"/>
</dbReference>
<dbReference type="KEGG" id="tmk:QGN29_11190"/>
<evidence type="ECO:0000256" key="8">
    <source>
        <dbReference type="ARBA" id="ARBA00022670"/>
    </source>
</evidence>
<evidence type="ECO:0000259" key="12">
    <source>
        <dbReference type="Pfam" id="PF00561"/>
    </source>
</evidence>
<reference evidence="14" key="1">
    <citation type="submission" date="2023-04" db="EMBL/GenBank/DDBJ databases">
        <title>Complete genome sequence of Temperatibacter marinus.</title>
        <authorList>
            <person name="Rong J.-C."/>
            <person name="Yi M.-L."/>
            <person name="Zhao Q."/>
        </authorList>
    </citation>
    <scope>NUCLEOTIDE SEQUENCE</scope>
    <source>
        <strain evidence="14">NBRC 110045</strain>
    </source>
</reference>
<proteinExistence type="inferred from homology"/>
<dbReference type="PRINTS" id="PR00793">
    <property type="entry name" value="PROAMNOPTASE"/>
</dbReference>
<evidence type="ECO:0000313" key="14">
    <source>
        <dbReference type="EMBL" id="WND02113.1"/>
    </source>
</evidence>
<dbReference type="GO" id="GO:0006508">
    <property type="term" value="P:proteolysis"/>
    <property type="evidence" value="ECO:0007669"/>
    <property type="project" value="UniProtKB-KW"/>
</dbReference>
<evidence type="ECO:0000256" key="10">
    <source>
        <dbReference type="ARBA" id="ARBA00029605"/>
    </source>
</evidence>
<keyword evidence="11" id="KW-0732">Signal</keyword>
<evidence type="ECO:0000256" key="7">
    <source>
        <dbReference type="ARBA" id="ARBA00022490"/>
    </source>
</evidence>
<comment type="similarity">
    <text evidence="3">Belongs to the peptidase S33 family.</text>
</comment>
<feature type="chain" id="PRO_5041459222" description="Proline iminopeptidase" evidence="11">
    <location>
        <begin position="24"/>
        <end position="491"/>
    </location>
</feature>
<evidence type="ECO:0000256" key="2">
    <source>
        <dbReference type="ARBA" id="ARBA00004496"/>
    </source>
</evidence>
<dbReference type="RefSeq" id="WP_310797948.1">
    <property type="nucleotide sequence ID" value="NZ_CP123872.1"/>
</dbReference>
<dbReference type="PANTHER" id="PTHR43722:SF1">
    <property type="entry name" value="PROLINE IMINOPEPTIDASE"/>
    <property type="match status" value="1"/>
</dbReference>
<evidence type="ECO:0000256" key="6">
    <source>
        <dbReference type="ARBA" id="ARBA00022438"/>
    </source>
</evidence>
<comment type="subcellular location">
    <subcellularLocation>
        <location evidence="2">Cytoplasm</location>
    </subcellularLocation>
</comment>
<gene>
    <name evidence="14" type="ORF">QGN29_11190</name>
</gene>
<organism evidence="14 15">
    <name type="scientific">Temperatibacter marinus</name>
    <dbReference type="NCBI Taxonomy" id="1456591"/>
    <lineage>
        <taxon>Bacteria</taxon>
        <taxon>Pseudomonadati</taxon>
        <taxon>Pseudomonadota</taxon>
        <taxon>Alphaproteobacteria</taxon>
        <taxon>Kordiimonadales</taxon>
        <taxon>Temperatibacteraceae</taxon>
        <taxon>Temperatibacter</taxon>
    </lineage>
</organism>
<dbReference type="GO" id="GO:0005737">
    <property type="term" value="C:cytoplasm"/>
    <property type="evidence" value="ECO:0007669"/>
    <property type="project" value="UniProtKB-SubCell"/>
</dbReference>
<evidence type="ECO:0000256" key="11">
    <source>
        <dbReference type="SAM" id="SignalP"/>
    </source>
</evidence>
<keyword evidence="9 14" id="KW-0378">Hydrolase</keyword>
<dbReference type="PANTHER" id="PTHR43722">
    <property type="entry name" value="PROLINE IMINOPEPTIDASE"/>
    <property type="match status" value="1"/>
</dbReference>
<evidence type="ECO:0000256" key="1">
    <source>
        <dbReference type="ARBA" id="ARBA00001585"/>
    </source>
</evidence>
<dbReference type="Pfam" id="PF08386">
    <property type="entry name" value="Abhydrolase_4"/>
    <property type="match status" value="1"/>
</dbReference>
<dbReference type="SUPFAM" id="SSF53474">
    <property type="entry name" value="alpha/beta-Hydrolases"/>
    <property type="match status" value="1"/>
</dbReference>
<evidence type="ECO:0000259" key="13">
    <source>
        <dbReference type="Pfam" id="PF08386"/>
    </source>
</evidence>
<dbReference type="Proteomes" id="UP001268683">
    <property type="component" value="Chromosome"/>
</dbReference>
<dbReference type="EC" id="3.4.11.5" evidence="4"/>